<evidence type="ECO:0000313" key="7">
    <source>
        <dbReference type="EMBL" id="MFC5542286.1"/>
    </source>
</evidence>
<feature type="transmembrane region" description="Helical" evidence="6">
    <location>
        <begin position="247"/>
        <end position="265"/>
    </location>
</feature>
<dbReference type="NCBIfam" id="TIGR00704">
    <property type="entry name" value="NaPi_cotrn_rel"/>
    <property type="match status" value="1"/>
</dbReference>
<sequence>MFSLINAIGGIGIFLLGMSLLTNGLKEIAGETLKKWLHTFTKGTLTSLLTGFVMTVLVQSSTATTILTVGFVSAGLLTFVQSIGIIIGANIGSTSTGWIISLLGFKISLQAMSLPMIALGVLIQYVAPSDIKKYGGVFTGFGLLFLGIDLLQTGMESAQEWISFDSFDTESWLSILLLIGIGILMTIIMQASSAAMATTLTALFAGAIDFEQAAYLVVGQNIGTTATAIVASFGSSIAAKRTAATHLLFNVVTAVIVTVFIGYILQLVEFMTVGLVGSFDETVGLALFHTLFSVLGAIIFVPFTKQFSKLLIKMLPEKANALTRNLDDQLVSIPSAALEVAYQTLLQMMKQLTDAILELIEAKKGTGSFEKKVREVEAAIVEIRKFLNEVQSDSARLRNQHVAIIHVLDHITRLVSVLREHQKVEGIYHHEKLMKRFSKTLEQINESFGSEETLSAMEQELEKTAHTIAEERRTRRRKYYERTAVRETELEVAMSKVQALLWIDRLVYHYWRAFARLVEFQKGAEIEESTNFRDVETM</sequence>
<comment type="subcellular location">
    <subcellularLocation>
        <location evidence="1">Cell membrane</location>
        <topology evidence="1">Multi-pass membrane protein</topology>
    </subcellularLocation>
</comment>
<gene>
    <name evidence="7" type="ORF">ACFPOH_11205</name>
</gene>
<dbReference type="PANTHER" id="PTHR10010:SF46">
    <property type="entry name" value="SODIUM-DEPENDENT PHOSPHATE TRANSPORT PROTEIN 2B"/>
    <property type="match status" value="1"/>
</dbReference>
<evidence type="ECO:0000256" key="1">
    <source>
        <dbReference type="ARBA" id="ARBA00004651"/>
    </source>
</evidence>
<dbReference type="NCBIfam" id="NF037997">
    <property type="entry name" value="Na_Pi_symport"/>
    <property type="match status" value="1"/>
</dbReference>
<evidence type="ECO:0000256" key="3">
    <source>
        <dbReference type="ARBA" id="ARBA00022692"/>
    </source>
</evidence>
<reference evidence="8" key="1">
    <citation type="journal article" date="2019" name="Int. J. Syst. Evol. Microbiol.">
        <title>The Global Catalogue of Microorganisms (GCM) 10K type strain sequencing project: providing services to taxonomists for standard genome sequencing and annotation.</title>
        <authorList>
            <consortium name="The Broad Institute Genomics Platform"/>
            <consortium name="The Broad Institute Genome Sequencing Center for Infectious Disease"/>
            <person name="Wu L."/>
            <person name="Ma J."/>
        </authorList>
    </citation>
    <scope>NUCLEOTIDE SEQUENCE [LARGE SCALE GENOMIC DNA]</scope>
    <source>
        <strain evidence="8">CCUG 56331</strain>
    </source>
</reference>
<dbReference type="Pfam" id="PF02690">
    <property type="entry name" value="Na_Pi_cotrans"/>
    <property type="match status" value="1"/>
</dbReference>
<dbReference type="RefSeq" id="WP_342469266.1">
    <property type="nucleotide sequence ID" value="NZ_JBHSNQ010000131.1"/>
</dbReference>
<keyword evidence="4 6" id="KW-1133">Transmembrane helix</keyword>
<comment type="caution">
    <text evidence="7">The sequence shown here is derived from an EMBL/GenBank/DDBJ whole genome shotgun (WGS) entry which is preliminary data.</text>
</comment>
<dbReference type="PANTHER" id="PTHR10010">
    <property type="entry name" value="SOLUTE CARRIER FAMILY 34 SODIUM PHOSPHATE , MEMBER 2-RELATED"/>
    <property type="match status" value="1"/>
</dbReference>
<keyword evidence="8" id="KW-1185">Reference proteome</keyword>
<feature type="transmembrane region" description="Helical" evidence="6">
    <location>
        <begin position="133"/>
        <end position="151"/>
    </location>
</feature>
<feature type="transmembrane region" description="Helical" evidence="6">
    <location>
        <begin position="6"/>
        <end position="25"/>
    </location>
</feature>
<proteinExistence type="predicted"/>
<evidence type="ECO:0000256" key="6">
    <source>
        <dbReference type="SAM" id="Phobius"/>
    </source>
</evidence>
<feature type="transmembrane region" description="Helical" evidence="6">
    <location>
        <begin position="37"/>
        <end position="58"/>
    </location>
</feature>
<evidence type="ECO:0000256" key="2">
    <source>
        <dbReference type="ARBA" id="ARBA00022475"/>
    </source>
</evidence>
<feature type="transmembrane region" description="Helical" evidence="6">
    <location>
        <begin position="285"/>
        <end position="304"/>
    </location>
</feature>
<feature type="transmembrane region" description="Helical" evidence="6">
    <location>
        <begin position="172"/>
        <end position="193"/>
    </location>
</feature>
<organism evidence="7 8">
    <name type="scientific">Ureibacillus suwonensis</name>
    <dbReference type="NCBI Taxonomy" id="313007"/>
    <lineage>
        <taxon>Bacteria</taxon>
        <taxon>Bacillati</taxon>
        <taxon>Bacillota</taxon>
        <taxon>Bacilli</taxon>
        <taxon>Bacillales</taxon>
        <taxon>Caryophanaceae</taxon>
        <taxon>Ureibacillus</taxon>
    </lineage>
</organism>
<accession>A0ABW0RDA7</accession>
<evidence type="ECO:0000256" key="4">
    <source>
        <dbReference type="ARBA" id="ARBA00022989"/>
    </source>
</evidence>
<keyword evidence="5 6" id="KW-0472">Membrane</keyword>
<protein>
    <submittedName>
        <fullName evidence="7">Na/Pi cotransporter family protein</fullName>
    </submittedName>
</protein>
<dbReference type="InterPro" id="IPR004633">
    <property type="entry name" value="NaPi_cotrn-rel/YqeW-like"/>
</dbReference>
<dbReference type="EMBL" id="JBHSNQ010000131">
    <property type="protein sequence ID" value="MFC5542286.1"/>
    <property type="molecule type" value="Genomic_DNA"/>
</dbReference>
<keyword evidence="3 6" id="KW-0812">Transmembrane</keyword>
<feature type="transmembrane region" description="Helical" evidence="6">
    <location>
        <begin position="213"/>
        <end position="235"/>
    </location>
</feature>
<name>A0ABW0RDA7_9BACL</name>
<evidence type="ECO:0000256" key="5">
    <source>
        <dbReference type="ARBA" id="ARBA00023136"/>
    </source>
</evidence>
<feature type="transmembrane region" description="Helical" evidence="6">
    <location>
        <begin position="103"/>
        <end position="127"/>
    </location>
</feature>
<dbReference type="InterPro" id="IPR003841">
    <property type="entry name" value="Na/Pi_transpt"/>
</dbReference>
<dbReference type="Proteomes" id="UP001595978">
    <property type="component" value="Unassembled WGS sequence"/>
</dbReference>
<feature type="transmembrane region" description="Helical" evidence="6">
    <location>
        <begin position="64"/>
        <end position="91"/>
    </location>
</feature>
<evidence type="ECO:0000313" key="8">
    <source>
        <dbReference type="Proteomes" id="UP001595978"/>
    </source>
</evidence>
<keyword evidence="2" id="KW-1003">Cell membrane</keyword>